<evidence type="ECO:0000313" key="6">
    <source>
        <dbReference type="Proteomes" id="UP001596997"/>
    </source>
</evidence>
<dbReference type="InterPro" id="IPR033932">
    <property type="entry name" value="YtcJ-like"/>
</dbReference>
<dbReference type="SUPFAM" id="SSF51338">
    <property type="entry name" value="Composite domain of metallo-dependent hydrolases"/>
    <property type="match status" value="1"/>
</dbReference>
<comment type="caution">
    <text evidence="5">The sequence shown here is derived from an EMBL/GenBank/DDBJ whole genome shotgun (WGS) entry which is preliminary data.</text>
</comment>
<dbReference type="InterPro" id="IPR026444">
    <property type="entry name" value="Secre_tail"/>
</dbReference>
<keyword evidence="1 2" id="KW-0732">Signal</keyword>
<dbReference type="PANTHER" id="PTHR22642:SF2">
    <property type="entry name" value="PROTEIN LONG AFTER FAR-RED 3"/>
    <property type="match status" value="1"/>
</dbReference>
<accession>A0ABW3I5X3</accession>
<evidence type="ECO:0000256" key="2">
    <source>
        <dbReference type="SAM" id="SignalP"/>
    </source>
</evidence>
<dbReference type="Pfam" id="PF18962">
    <property type="entry name" value="Por_Secre_tail"/>
    <property type="match status" value="1"/>
</dbReference>
<dbReference type="Proteomes" id="UP001596997">
    <property type="component" value="Unassembled WGS sequence"/>
</dbReference>
<dbReference type="InterPro" id="IPR032466">
    <property type="entry name" value="Metal_Hydrolase"/>
</dbReference>
<feature type="signal peptide" evidence="2">
    <location>
        <begin position="1"/>
        <end position="20"/>
    </location>
</feature>
<dbReference type="Gene3D" id="3.20.20.140">
    <property type="entry name" value="Metal-dependent hydrolases"/>
    <property type="match status" value="1"/>
</dbReference>
<feature type="domain" description="Amidohydrolase 3" evidence="3">
    <location>
        <begin position="70"/>
        <end position="559"/>
    </location>
</feature>
<dbReference type="Gene3D" id="2.30.40.10">
    <property type="entry name" value="Urease, subunit C, domain 1"/>
    <property type="match status" value="1"/>
</dbReference>
<proteinExistence type="predicted"/>
<feature type="chain" id="PRO_5047501784" evidence="2">
    <location>
        <begin position="21"/>
        <end position="658"/>
    </location>
</feature>
<dbReference type="PANTHER" id="PTHR22642">
    <property type="entry name" value="IMIDAZOLONEPROPIONASE"/>
    <property type="match status" value="1"/>
</dbReference>
<gene>
    <name evidence="5" type="ORF">ACFQ1O_12675</name>
</gene>
<dbReference type="SUPFAM" id="SSF51556">
    <property type="entry name" value="Metallo-dependent hydrolases"/>
    <property type="match status" value="1"/>
</dbReference>
<evidence type="ECO:0000313" key="5">
    <source>
        <dbReference type="EMBL" id="MFD0964862.1"/>
    </source>
</evidence>
<name>A0ABW3I5X3_9FLAO</name>
<evidence type="ECO:0000256" key="1">
    <source>
        <dbReference type="ARBA" id="ARBA00022729"/>
    </source>
</evidence>
<dbReference type="InterPro" id="IPR013108">
    <property type="entry name" value="Amidohydro_3"/>
</dbReference>
<dbReference type="Pfam" id="PF07969">
    <property type="entry name" value="Amidohydro_3"/>
    <property type="match status" value="1"/>
</dbReference>
<evidence type="ECO:0000259" key="3">
    <source>
        <dbReference type="Pfam" id="PF07969"/>
    </source>
</evidence>
<dbReference type="CDD" id="cd01300">
    <property type="entry name" value="YtcJ_like"/>
    <property type="match status" value="1"/>
</dbReference>
<dbReference type="InterPro" id="IPR011059">
    <property type="entry name" value="Metal-dep_hydrolase_composite"/>
</dbReference>
<dbReference type="NCBIfam" id="TIGR04183">
    <property type="entry name" value="Por_Secre_tail"/>
    <property type="match status" value="1"/>
</dbReference>
<keyword evidence="6" id="KW-1185">Reference proteome</keyword>
<evidence type="ECO:0000259" key="4">
    <source>
        <dbReference type="Pfam" id="PF18962"/>
    </source>
</evidence>
<dbReference type="EMBL" id="JBHTJM010000010">
    <property type="protein sequence ID" value="MFD0964862.1"/>
    <property type="molecule type" value="Genomic_DNA"/>
</dbReference>
<reference evidence="6" key="1">
    <citation type="journal article" date="2019" name="Int. J. Syst. Evol. Microbiol.">
        <title>The Global Catalogue of Microorganisms (GCM) 10K type strain sequencing project: providing services to taxonomists for standard genome sequencing and annotation.</title>
        <authorList>
            <consortium name="The Broad Institute Genomics Platform"/>
            <consortium name="The Broad Institute Genome Sequencing Center for Infectious Disease"/>
            <person name="Wu L."/>
            <person name="Ma J."/>
        </authorList>
    </citation>
    <scope>NUCLEOTIDE SEQUENCE [LARGE SCALE GENOMIC DNA]</scope>
    <source>
        <strain evidence="6">CCUG 62114</strain>
    </source>
</reference>
<sequence>MIRKIPICLFIMLVSLMSSAQIADKVIKNAKIYTADASNTFAEAVAIKDGKFIYIGTDSGANIYINNSTEVLNANGKVILPGMHDVHIHALESSSENGASVILTSSITDAEQHIPELQNAAPVVNSNGWIMGWGHSLNTLLNATRKPRLILDEVFPTQPILIMEETSHSFWINTAGLNLLGINASTPDPVGGHIVKGRWGDGSPDGILIDNAGDAAREVALAQNATLQNIDYEGLRYYGLQLLAKNGITSLVDGRTYWKQNFEQVWRQIKNEGLLTVRVGLCPWVYPNNDDATQIPILQSMYDEGDDMLKVRQIKLYSDGITHNSTAALHEPYNVDLGFGFTDNKGVNYIDQTRMTNLITTLEQTGYDFFIHAIGDRGITESLNAIEAARNVNGDLGARHRLTHLEIVKPTDFPRFTALNITADMQVAGDFTQPNHWHENDYLLGAERSNNLVPVKSFYDAGTRVTLSSDWNVSAISPFVGIQNSLTRSPQNLPDVFAAVKAYTINGAYTMRQETVTGSVELGKYADLIMIDRDIFTIPNTQIGATKVIYTWLAGQEVYRDNLLSSNSHIQLPLDFDVYPTVTPKDLQIYYAGNEKQDSIVQFYDTKGKKIKEVKIQSNMFVNNELELDVSSFSEGIYLLQMQTGKGRKRTKKFIVSK</sequence>
<protein>
    <submittedName>
        <fullName evidence="5">Amidohydrolase family protein</fullName>
    </submittedName>
</protein>
<feature type="domain" description="Secretion system C-terminal sorting" evidence="4">
    <location>
        <begin position="578"/>
        <end position="656"/>
    </location>
</feature>
<dbReference type="RefSeq" id="WP_377716422.1">
    <property type="nucleotide sequence ID" value="NZ_JBHTJM010000010.1"/>
</dbReference>
<dbReference type="Gene3D" id="3.10.310.70">
    <property type="match status" value="1"/>
</dbReference>
<organism evidence="5 6">
    <name type="scientific">Pseudofulvibacter geojedonensis</name>
    <dbReference type="NCBI Taxonomy" id="1123758"/>
    <lineage>
        <taxon>Bacteria</taxon>
        <taxon>Pseudomonadati</taxon>
        <taxon>Bacteroidota</taxon>
        <taxon>Flavobacteriia</taxon>
        <taxon>Flavobacteriales</taxon>
        <taxon>Flavobacteriaceae</taxon>
        <taxon>Pseudofulvibacter</taxon>
    </lineage>
</organism>